<evidence type="ECO:0000256" key="1">
    <source>
        <dbReference type="ARBA" id="ARBA00022574"/>
    </source>
</evidence>
<dbReference type="AlphaFoldDB" id="A0A024G252"/>
<sequence>MLTENCVLKGHSDRIWHISWRKDGNAIASCSGDRTIRIWKPLMDMNLQKMTWQCVAILEDAQNRTIRACEWSNDGKYIATVSFDATAVIWEDQNGSFDVIASLEGHESEIKSVAWSPSGSYLATCSRDKSVWIWDADPETDFECISVLHGHTQDVKSVKWHPTSDILFSASYDDTIRVWDENEDDWYCKQTLQGHESTVWGITLNAKGDLLASCSDDNTIIIWRFCETSQDVQIDGEPMLWKMDRTLSGFHTRTIYSIDWEPSHNYIVTGAGDDSIRIFHWSSLGDTSTRSQCDSIYVQKSAHGGDVNCVRWSPVRDPAGNLLLASAGDDDALRLWNAHIDI</sequence>
<dbReference type="EMBL" id="CAIX01000012">
    <property type="protein sequence ID" value="CCI40898.1"/>
    <property type="molecule type" value="Genomic_DNA"/>
</dbReference>
<comment type="function">
    <text evidence="3">Essential component of the cytosolic iron-sulfur (Fe/S) protein assembly machinery. Required for the maturation of extramitochondrial Fe/S proteins.</text>
</comment>
<dbReference type="InterPro" id="IPR015943">
    <property type="entry name" value="WD40/YVTN_repeat-like_dom_sf"/>
</dbReference>
<dbReference type="GO" id="GO:0097361">
    <property type="term" value="C:cytosolic [4Fe-4S] assembly targeting complex"/>
    <property type="evidence" value="ECO:0007669"/>
    <property type="project" value="InterPro"/>
</dbReference>
<keyword evidence="2" id="KW-0677">Repeat</keyword>
<feature type="repeat" description="WD" evidence="4">
    <location>
        <begin position="248"/>
        <end position="279"/>
    </location>
</feature>
<dbReference type="GO" id="GO:0016226">
    <property type="term" value="P:iron-sulfur cluster assembly"/>
    <property type="evidence" value="ECO:0007669"/>
    <property type="project" value="UniProtKB-UniRule"/>
</dbReference>
<dbReference type="SUPFAM" id="SSF50978">
    <property type="entry name" value="WD40 repeat-like"/>
    <property type="match status" value="1"/>
</dbReference>
<dbReference type="InParanoid" id="A0A024G252"/>
<evidence type="ECO:0000256" key="4">
    <source>
        <dbReference type="PROSITE-ProRule" id="PRU00221"/>
    </source>
</evidence>
<reference evidence="5 6" key="1">
    <citation type="submission" date="2012-05" db="EMBL/GenBank/DDBJ databases">
        <title>Recombination and specialization in a pathogen metapopulation.</title>
        <authorList>
            <person name="Gardiner A."/>
            <person name="Kemen E."/>
            <person name="Schultz-Larsen T."/>
            <person name="MacLean D."/>
            <person name="Van Oosterhout C."/>
            <person name="Jones J.D.G."/>
        </authorList>
    </citation>
    <scope>NUCLEOTIDE SEQUENCE [LARGE SCALE GENOMIC DNA]</scope>
    <source>
        <strain evidence="5 6">Ac Nc2</strain>
    </source>
</reference>
<dbReference type="InterPro" id="IPR019775">
    <property type="entry name" value="WD40_repeat_CS"/>
</dbReference>
<dbReference type="FunFam" id="2.130.10.10:FF:000136">
    <property type="entry name" value="Probable cytosolic iron-sulfur protein assembly protein CIAO1"/>
    <property type="match status" value="1"/>
</dbReference>
<evidence type="ECO:0000256" key="2">
    <source>
        <dbReference type="ARBA" id="ARBA00022737"/>
    </source>
</evidence>
<dbReference type="HAMAP" id="MF_03037">
    <property type="entry name" value="ciao1"/>
    <property type="match status" value="1"/>
</dbReference>
<dbReference type="InterPro" id="IPR036322">
    <property type="entry name" value="WD40_repeat_dom_sf"/>
</dbReference>
<accession>A0A024G252</accession>
<feature type="repeat" description="WD" evidence="4">
    <location>
        <begin position="103"/>
        <end position="135"/>
    </location>
</feature>
<dbReference type="PROSITE" id="PS00678">
    <property type="entry name" value="WD_REPEATS_1"/>
    <property type="match status" value="1"/>
</dbReference>
<feature type="repeat" description="WD" evidence="4">
    <location>
        <begin position="148"/>
        <end position="180"/>
    </location>
</feature>
<dbReference type="PRINTS" id="PR00320">
    <property type="entry name" value="GPROTEINBRPT"/>
</dbReference>
<dbReference type="Pfam" id="PF00400">
    <property type="entry name" value="WD40"/>
    <property type="match status" value="7"/>
</dbReference>
<dbReference type="InterPro" id="IPR020472">
    <property type="entry name" value="WD40_PAC1"/>
</dbReference>
<feature type="repeat" description="WD" evidence="4">
    <location>
        <begin position="192"/>
        <end position="223"/>
    </location>
</feature>
<dbReference type="OrthoDB" id="284782at2759"/>
<protein>
    <recommendedName>
        <fullName evidence="3">Probable cytosolic iron-sulfur protein assembly protein CIAO1 homolog</fullName>
    </recommendedName>
</protein>
<name>A0A024G252_9STRA</name>
<dbReference type="SMART" id="SM00320">
    <property type="entry name" value="WD40"/>
    <property type="match status" value="7"/>
</dbReference>
<dbReference type="Proteomes" id="UP000053237">
    <property type="component" value="Unassembled WGS sequence"/>
</dbReference>
<dbReference type="CDD" id="cd00200">
    <property type="entry name" value="WD40"/>
    <property type="match status" value="1"/>
</dbReference>
<evidence type="ECO:0000313" key="6">
    <source>
        <dbReference type="Proteomes" id="UP000053237"/>
    </source>
</evidence>
<feature type="repeat" description="WD" evidence="4">
    <location>
        <begin position="8"/>
        <end position="40"/>
    </location>
</feature>
<keyword evidence="6" id="KW-1185">Reference proteome</keyword>
<proteinExistence type="inferred from homology"/>
<comment type="caution">
    <text evidence="5">The sequence shown here is derived from an EMBL/GenBank/DDBJ whole genome shotgun (WGS) entry which is preliminary data.</text>
</comment>
<dbReference type="Gene3D" id="2.130.10.10">
    <property type="entry name" value="YVTN repeat-like/Quinoprotein amine dehydrogenase"/>
    <property type="match status" value="1"/>
</dbReference>
<dbReference type="InterPro" id="IPR028608">
    <property type="entry name" value="CIAO1/Cia1"/>
</dbReference>
<dbReference type="STRING" id="65357.A0A024G252"/>
<gene>
    <name evidence="5" type="ORF">BN9_016820</name>
</gene>
<evidence type="ECO:0000256" key="3">
    <source>
        <dbReference type="HAMAP-Rule" id="MF_03037"/>
    </source>
</evidence>
<dbReference type="PANTHER" id="PTHR19920:SF0">
    <property type="entry name" value="CYTOSOLIC IRON-SULFUR PROTEIN ASSEMBLY PROTEIN CIAO1-RELATED"/>
    <property type="match status" value="1"/>
</dbReference>
<dbReference type="PROSITE" id="PS50294">
    <property type="entry name" value="WD_REPEATS_REGION"/>
    <property type="match status" value="5"/>
</dbReference>
<dbReference type="PROSITE" id="PS50082">
    <property type="entry name" value="WD_REPEATS_2"/>
    <property type="match status" value="7"/>
</dbReference>
<keyword evidence="1 4" id="KW-0853">WD repeat</keyword>
<feature type="repeat" description="WD" evidence="4">
    <location>
        <begin position="300"/>
        <end position="337"/>
    </location>
</feature>
<feature type="repeat" description="WD" evidence="4">
    <location>
        <begin position="59"/>
        <end position="91"/>
    </location>
</feature>
<organism evidence="5 6">
    <name type="scientific">Albugo candida</name>
    <dbReference type="NCBI Taxonomy" id="65357"/>
    <lineage>
        <taxon>Eukaryota</taxon>
        <taxon>Sar</taxon>
        <taxon>Stramenopiles</taxon>
        <taxon>Oomycota</taxon>
        <taxon>Peronosporomycetes</taxon>
        <taxon>Albuginales</taxon>
        <taxon>Albuginaceae</taxon>
        <taxon>Albugo</taxon>
    </lineage>
</organism>
<evidence type="ECO:0000313" key="5">
    <source>
        <dbReference type="EMBL" id="CCI40898.1"/>
    </source>
</evidence>
<comment type="similarity">
    <text evidence="3">Belongs to the WD repeat CIA1 family.</text>
</comment>
<dbReference type="InterPro" id="IPR001680">
    <property type="entry name" value="WD40_rpt"/>
</dbReference>
<dbReference type="PANTHER" id="PTHR19920">
    <property type="entry name" value="WD40 PROTEIN CIAO1"/>
    <property type="match status" value="1"/>
</dbReference>